<dbReference type="Gene3D" id="2.70.98.10">
    <property type="match status" value="1"/>
</dbReference>
<dbReference type="RefSeq" id="WP_089122608.1">
    <property type="nucleotide sequence ID" value="NZ_BSPV01000004.1"/>
</dbReference>
<name>A0ABQ6EMV8_9VIBR</name>
<dbReference type="PIRSF" id="PIRSF016020">
    <property type="entry name" value="PHexose_mutarotase"/>
    <property type="match status" value="1"/>
</dbReference>
<dbReference type="PANTHER" id="PTHR11122">
    <property type="entry name" value="APOSPORY-ASSOCIATED PROTEIN C-RELATED"/>
    <property type="match status" value="1"/>
</dbReference>
<dbReference type="InterPro" id="IPR008183">
    <property type="entry name" value="Aldose_1/G6P_1-epimerase"/>
</dbReference>
<dbReference type="Proteomes" id="UP001157156">
    <property type="component" value="Unassembled WGS sequence"/>
</dbReference>
<evidence type="ECO:0000313" key="5">
    <source>
        <dbReference type="EMBL" id="GLT14180.1"/>
    </source>
</evidence>
<dbReference type="Pfam" id="PF01263">
    <property type="entry name" value="Aldose_epim"/>
    <property type="match status" value="1"/>
</dbReference>
<evidence type="ECO:0000256" key="4">
    <source>
        <dbReference type="PIRNR" id="PIRNR016020"/>
    </source>
</evidence>
<evidence type="ECO:0000256" key="3">
    <source>
        <dbReference type="ARBA" id="ARBA00023235"/>
    </source>
</evidence>
<dbReference type="PANTHER" id="PTHR11122:SF13">
    <property type="entry name" value="GLUCOSE-6-PHOSPHATE 1-EPIMERASE"/>
    <property type="match status" value="1"/>
</dbReference>
<sequence>MNLTHLPIISTLSDCITITQKDQLKIIHIQHPKAEAAISLFGGHVISFKPQGEQDLIFTSEDAICDGKTPLRGGIPVCWPWFAKASEPSHGFARTTEWSLVEHRENEDGVMVRIELKPSQETLAIWPHQFEVFLDVEVSEQLTTTMHIKNTDEQAWKFSGALHTYFNIANILDTKITGMGEHYIDKLQSGKICLGGDTLSITSGVDRVYTHPTKQICISDPQNQRTISVENQGDTAAVIWNPWELAQGMVDMKDDAYANMVCVESTLYAETLDDGHSLEPGESYLLSTKIGLKAIY</sequence>
<protein>
    <recommendedName>
        <fullName evidence="4">Putative glucose-6-phosphate 1-epimerase</fullName>
        <ecNumber evidence="4">5.1.3.15</ecNumber>
    </recommendedName>
</protein>
<reference evidence="6" key="1">
    <citation type="journal article" date="2019" name="Int. J. Syst. Evol. Microbiol.">
        <title>The Global Catalogue of Microorganisms (GCM) 10K type strain sequencing project: providing services to taxonomists for standard genome sequencing and annotation.</title>
        <authorList>
            <consortium name="The Broad Institute Genomics Platform"/>
            <consortium name="The Broad Institute Genome Sequencing Center for Infectious Disease"/>
            <person name="Wu L."/>
            <person name="Ma J."/>
        </authorList>
    </citation>
    <scope>NUCLEOTIDE SEQUENCE [LARGE SCALE GENOMIC DNA]</scope>
    <source>
        <strain evidence="6">NBRC 111146</strain>
    </source>
</reference>
<dbReference type="InterPro" id="IPR011013">
    <property type="entry name" value="Gal_mutarotase_sf_dom"/>
</dbReference>
<comment type="catalytic activity">
    <reaction evidence="1">
        <text>alpha-D-glucose 6-phosphate = beta-D-glucose 6-phosphate</text>
        <dbReference type="Rhea" id="RHEA:16249"/>
        <dbReference type="ChEBI" id="CHEBI:58225"/>
        <dbReference type="ChEBI" id="CHEBI:58247"/>
        <dbReference type="EC" id="5.1.3.15"/>
    </reaction>
</comment>
<dbReference type="SUPFAM" id="SSF74650">
    <property type="entry name" value="Galactose mutarotase-like"/>
    <property type="match status" value="1"/>
</dbReference>
<proteinExistence type="inferred from homology"/>
<comment type="caution">
    <text evidence="5">The sequence shown here is derived from an EMBL/GenBank/DDBJ whole genome shotgun (WGS) entry which is preliminary data.</text>
</comment>
<dbReference type="CDD" id="cd09020">
    <property type="entry name" value="D-hex-6-P-epi_like"/>
    <property type="match status" value="1"/>
</dbReference>
<evidence type="ECO:0000256" key="1">
    <source>
        <dbReference type="ARBA" id="ARBA00001096"/>
    </source>
</evidence>
<comment type="similarity">
    <text evidence="2 4">Belongs to the glucose-6-phosphate 1-epimerase family.</text>
</comment>
<evidence type="ECO:0000256" key="2">
    <source>
        <dbReference type="ARBA" id="ARBA00005866"/>
    </source>
</evidence>
<dbReference type="EMBL" id="BSPV01000004">
    <property type="protein sequence ID" value="GLT14180.1"/>
    <property type="molecule type" value="Genomic_DNA"/>
</dbReference>
<accession>A0ABQ6EMV8</accession>
<keyword evidence="3 4" id="KW-0413">Isomerase</keyword>
<evidence type="ECO:0000313" key="6">
    <source>
        <dbReference type="Proteomes" id="UP001157156"/>
    </source>
</evidence>
<dbReference type="InterPro" id="IPR025532">
    <property type="entry name" value="G6P_1-epimerase"/>
</dbReference>
<dbReference type="EC" id="5.1.3.15" evidence="4"/>
<dbReference type="InterPro" id="IPR014718">
    <property type="entry name" value="GH-type_carb-bd"/>
</dbReference>
<keyword evidence="6" id="KW-1185">Reference proteome</keyword>
<organism evidence="5 6">
    <name type="scientific">Vibrio algivorus</name>
    <dbReference type="NCBI Taxonomy" id="1667024"/>
    <lineage>
        <taxon>Bacteria</taxon>
        <taxon>Pseudomonadati</taxon>
        <taxon>Pseudomonadota</taxon>
        <taxon>Gammaproteobacteria</taxon>
        <taxon>Vibrionales</taxon>
        <taxon>Vibrionaceae</taxon>
        <taxon>Vibrio</taxon>
    </lineage>
</organism>
<gene>
    <name evidence="5" type="ORF">GCM10007931_11550</name>
</gene>